<dbReference type="AlphaFoldDB" id="A0A517YPY5"/>
<dbReference type="RefSeq" id="WP_145073587.1">
    <property type="nucleotide sequence ID" value="NZ_CP036425.1"/>
</dbReference>
<dbReference type="NCBIfam" id="TIGR02595">
    <property type="entry name" value="PEP_CTERM"/>
    <property type="match status" value="1"/>
</dbReference>
<evidence type="ECO:0000313" key="3">
    <source>
        <dbReference type="Proteomes" id="UP000317369"/>
    </source>
</evidence>
<evidence type="ECO:0000313" key="2">
    <source>
        <dbReference type="EMBL" id="QDU32281.1"/>
    </source>
</evidence>
<sequence length="224" mass="24463" precursor="true">MNNSTLRFALAIYLLAFATAYSTNAAMLELIRPVALGTHGFVRTSNMFDIDGLAYTPGVAGNLNDPFNVVDPAAHQGWGFSEDNTRFSWLDFGEDWASIKIAQVWSLYRPFSATQANGIGLSSMWWDDDNDSTKDPTDADVTEFVFGSADLTSNVNSQTWLADMTTTAGNEISLGGRYLLIQGQPGFHGRINEIAFVGYADIPEPASLSLLLIGLTLLAHKRKQ</sequence>
<organism evidence="2 3">
    <name type="scientific">Poriferisphaera corsica</name>
    <dbReference type="NCBI Taxonomy" id="2528020"/>
    <lineage>
        <taxon>Bacteria</taxon>
        <taxon>Pseudomonadati</taxon>
        <taxon>Planctomycetota</taxon>
        <taxon>Phycisphaerae</taxon>
        <taxon>Phycisphaerales</taxon>
        <taxon>Phycisphaeraceae</taxon>
        <taxon>Poriferisphaera</taxon>
    </lineage>
</organism>
<dbReference type="EMBL" id="CP036425">
    <property type="protein sequence ID" value="QDU32281.1"/>
    <property type="molecule type" value="Genomic_DNA"/>
</dbReference>
<evidence type="ECO:0000256" key="1">
    <source>
        <dbReference type="SAM" id="SignalP"/>
    </source>
</evidence>
<keyword evidence="1" id="KW-0732">Signal</keyword>
<feature type="chain" id="PRO_5021793186" description="PEP-CTERM protein-sorting domain-containing protein" evidence="1">
    <location>
        <begin position="26"/>
        <end position="224"/>
    </location>
</feature>
<reference evidence="2 3" key="1">
    <citation type="submission" date="2019-02" db="EMBL/GenBank/DDBJ databases">
        <title>Deep-cultivation of Planctomycetes and their phenomic and genomic characterization uncovers novel biology.</title>
        <authorList>
            <person name="Wiegand S."/>
            <person name="Jogler M."/>
            <person name="Boedeker C."/>
            <person name="Pinto D."/>
            <person name="Vollmers J."/>
            <person name="Rivas-Marin E."/>
            <person name="Kohn T."/>
            <person name="Peeters S.H."/>
            <person name="Heuer A."/>
            <person name="Rast P."/>
            <person name="Oberbeckmann S."/>
            <person name="Bunk B."/>
            <person name="Jeske O."/>
            <person name="Meyerdierks A."/>
            <person name="Storesund J.E."/>
            <person name="Kallscheuer N."/>
            <person name="Luecker S."/>
            <person name="Lage O.M."/>
            <person name="Pohl T."/>
            <person name="Merkel B.J."/>
            <person name="Hornburger P."/>
            <person name="Mueller R.-W."/>
            <person name="Bruemmer F."/>
            <person name="Labrenz M."/>
            <person name="Spormann A.M."/>
            <person name="Op den Camp H."/>
            <person name="Overmann J."/>
            <person name="Amann R."/>
            <person name="Jetten M.S.M."/>
            <person name="Mascher T."/>
            <person name="Medema M.H."/>
            <person name="Devos D.P."/>
            <person name="Kaster A.-K."/>
            <person name="Ovreas L."/>
            <person name="Rohde M."/>
            <person name="Galperin M.Y."/>
            <person name="Jogler C."/>
        </authorList>
    </citation>
    <scope>NUCLEOTIDE SEQUENCE [LARGE SCALE GENOMIC DNA]</scope>
    <source>
        <strain evidence="2 3">KS4</strain>
    </source>
</reference>
<dbReference type="Proteomes" id="UP000317369">
    <property type="component" value="Chromosome"/>
</dbReference>
<gene>
    <name evidence="2" type="ORF">KS4_03120</name>
</gene>
<dbReference type="InterPro" id="IPR013424">
    <property type="entry name" value="Ice-binding_C"/>
</dbReference>
<accession>A0A517YPY5</accession>
<feature type="signal peptide" evidence="1">
    <location>
        <begin position="1"/>
        <end position="25"/>
    </location>
</feature>
<dbReference type="KEGG" id="pcor:KS4_03120"/>
<evidence type="ECO:0008006" key="4">
    <source>
        <dbReference type="Google" id="ProtNLM"/>
    </source>
</evidence>
<keyword evidence="3" id="KW-1185">Reference proteome</keyword>
<protein>
    <recommendedName>
        <fullName evidence="4">PEP-CTERM protein-sorting domain-containing protein</fullName>
    </recommendedName>
</protein>
<proteinExistence type="predicted"/>
<name>A0A517YPY5_9BACT</name>